<protein>
    <recommendedName>
        <fullName evidence="3">Glycogen debranching protein</fullName>
    </recommendedName>
</protein>
<reference evidence="1 2" key="1">
    <citation type="submission" date="2024-10" db="EMBL/GenBank/DDBJ databases">
        <title>The Natural Products Discovery Center: Release of the First 8490 Sequenced Strains for Exploring Actinobacteria Biosynthetic Diversity.</title>
        <authorList>
            <person name="Kalkreuter E."/>
            <person name="Kautsar S.A."/>
            <person name="Yang D."/>
            <person name="Bader C.D."/>
            <person name="Teijaro C.N."/>
            <person name="Fluegel L."/>
            <person name="Davis C.M."/>
            <person name="Simpson J.R."/>
            <person name="Lauterbach L."/>
            <person name="Steele A.D."/>
            <person name="Gui C."/>
            <person name="Meng S."/>
            <person name="Li G."/>
            <person name="Viehrig K."/>
            <person name="Ye F."/>
            <person name="Su P."/>
            <person name="Kiefer A.F."/>
            <person name="Nichols A."/>
            <person name="Cepeda A.J."/>
            <person name="Yan W."/>
            <person name="Fan B."/>
            <person name="Jiang Y."/>
            <person name="Adhikari A."/>
            <person name="Zheng C.-J."/>
            <person name="Schuster L."/>
            <person name="Cowan T.M."/>
            <person name="Smanski M.J."/>
            <person name="Chevrette M.G."/>
            <person name="De Carvalho L.P.S."/>
            <person name="Shen B."/>
        </authorList>
    </citation>
    <scope>NUCLEOTIDE SEQUENCE [LARGE SCALE GENOMIC DNA]</scope>
    <source>
        <strain evidence="1 2">NPDC050545</strain>
    </source>
</reference>
<sequence>MAYDTDQPEASHMIASFHEDGSPLRFTHPDLPGHPFLLQEGADRWHTPAHRWGSGFAITSRGAGRWSAASGRHEPVPGLTLTITRSPGDTLTETYTWTNTGDREITLGSLAISLPLRDVYDSAEDSLTRACHAHVWTGGAWSWVLAQPMSGEGPVLGTIVRGGALWAYSIESRNIGSGSNVRGHILLHVTDHARNPEAFGGQPELALEPGRCYSLRLETGFHPTTEAFLAATRPPVTIEHLVAETGASLRIGDRDITSAEHGVVHVDLPGGSRTAVLFHTPRRELVERRVARILADHRPLHLDAPERHAFVPYDNATGLTQPANGWGDWTDGAERLAMPTLLQQARLRGWGEAGAIDRALHGWSAFARKWLVTGDGTVRRGSHFTEGAPRLYNFPWLAHFFADQFKLYGEAADLDLAASIIERAYDLGAIDHLLLGFPEAIRQVAGQLDENDQAARADALRERLAKHAAHFAHLGTALPSHEVNYEQSMVAPLVSLLALDGGRPEALKRSLRWLRAFGGPQPHVRLRDIGIRHWDGFWFGRERLYGDVFPHYWSVLTAVALTQVGETETAEAVFRANLAAYTADAAATCAFVMPSCVEGIPAHRPDPLANDQDWALTLWLRST</sequence>
<accession>A0ABW7YYP3</accession>
<evidence type="ECO:0008006" key="3">
    <source>
        <dbReference type="Google" id="ProtNLM"/>
    </source>
</evidence>
<proteinExistence type="predicted"/>
<evidence type="ECO:0000313" key="2">
    <source>
        <dbReference type="Proteomes" id="UP001612741"/>
    </source>
</evidence>
<organism evidence="1 2">
    <name type="scientific">Nonomuraea typhae</name>
    <dbReference type="NCBI Taxonomy" id="2603600"/>
    <lineage>
        <taxon>Bacteria</taxon>
        <taxon>Bacillati</taxon>
        <taxon>Actinomycetota</taxon>
        <taxon>Actinomycetes</taxon>
        <taxon>Streptosporangiales</taxon>
        <taxon>Streptosporangiaceae</taxon>
        <taxon>Nonomuraea</taxon>
    </lineage>
</organism>
<comment type="caution">
    <text evidence="1">The sequence shown here is derived from an EMBL/GenBank/DDBJ whole genome shotgun (WGS) entry which is preliminary data.</text>
</comment>
<evidence type="ECO:0000313" key="1">
    <source>
        <dbReference type="EMBL" id="MFI6501045.1"/>
    </source>
</evidence>
<dbReference type="RefSeq" id="WP_397085325.1">
    <property type="nucleotide sequence ID" value="NZ_JBITGY010000007.1"/>
</dbReference>
<name>A0ABW7YYP3_9ACTN</name>
<dbReference type="EMBL" id="JBITGY010000007">
    <property type="protein sequence ID" value="MFI6501045.1"/>
    <property type="molecule type" value="Genomic_DNA"/>
</dbReference>
<gene>
    <name evidence="1" type="ORF">ACIBG2_26960</name>
</gene>
<keyword evidence="2" id="KW-1185">Reference proteome</keyword>
<dbReference type="Proteomes" id="UP001612741">
    <property type="component" value="Unassembled WGS sequence"/>
</dbReference>